<accession>X6LDG4</accession>
<dbReference type="PROSITE" id="PS50082">
    <property type="entry name" value="WD_REPEATS_2"/>
    <property type="match status" value="3"/>
</dbReference>
<dbReference type="PROSITE" id="PS50294">
    <property type="entry name" value="WD_REPEATS_REGION"/>
    <property type="match status" value="2"/>
</dbReference>
<evidence type="ECO:0000313" key="5">
    <source>
        <dbReference type="EMBL" id="ETN99375.1"/>
    </source>
</evidence>
<dbReference type="InterPro" id="IPR019775">
    <property type="entry name" value="WD40_repeat_CS"/>
</dbReference>
<dbReference type="InterPro" id="IPR036322">
    <property type="entry name" value="WD40_repeat_dom_sf"/>
</dbReference>
<dbReference type="Proteomes" id="UP000023152">
    <property type="component" value="Unassembled WGS sequence"/>
</dbReference>
<feature type="repeat" description="WD" evidence="4">
    <location>
        <begin position="137"/>
        <end position="180"/>
    </location>
</feature>
<dbReference type="Pfam" id="PF00400">
    <property type="entry name" value="WD40"/>
    <property type="match status" value="4"/>
</dbReference>
<dbReference type="InterPro" id="IPR015943">
    <property type="entry name" value="WD40/YVTN_repeat-like_dom_sf"/>
</dbReference>
<proteinExistence type="predicted"/>
<evidence type="ECO:0000256" key="3">
    <source>
        <dbReference type="ARBA" id="ARBA00022737"/>
    </source>
</evidence>
<dbReference type="OrthoDB" id="273771at2759"/>
<dbReference type="PANTHER" id="PTHR19849">
    <property type="entry name" value="PHOSPHOLIPASE A-2-ACTIVATING PROTEIN"/>
    <property type="match status" value="1"/>
</dbReference>
<dbReference type="GO" id="GO:0005737">
    <property type="term" value="C:cytoplasm"/>
    <property type="evidence" value="ECO:0007669"/>
    <property type="project" value="TreeGrafter"/>
</dbReference>
<dbReference type="SMART" id="SM00320">
    <property type="entry name" value="WD40"/>
    <property type="match status" value="4"/>
</dbReference>
<sequence>HWIRILHIKFGWVNDLDKLIANYVTATTFFMFDTFRSSSKLINTFNAHEDIVWSIDYSTFGDCQFLCSGSYDTTVSVWDIDNNKKIQSFDGDAGDVSCVKFSSYHYHNNRQNVVCFSSFDGIIHFWDFKHNKQLQIFDEHTSGVSGIEFSPFNGGKYLCSGSLDKTIRLWDVETSKSLHVFKGHEDEVRCVDMSSLQSNNNNESNSIGVIGGNGYKICSGSFDQTIRMWDIETNKQFNVFKGHEDE</sequence>
<keyword evidence="1" id="KW-0963">Cytoplasm</keyword>
<feature type="repeat" description="WD" evidence="4">
    <location>
        <begin position="45"/>
        <end position="88"/>
    </location>
</feature>
<comment type="caution">
    <text evidence="5">The sequence shown here is derived from an EMBL/GenBank/DDBJ whole genome shotgun (WGS) entry which is preliminary data.</text>
</comment>
<keyword evidence="3" id="KW-0677">Repeat</keyword>
<keyword evidence="6" id="KW-1185">Reference proteome</keyword>
<dbReference type="EMBL" id="ASPP01044137">
    <property type="protein sequence ID" value="ETN99375.1"/>
    <property type="molecule type" value="Genomic_DNA"/>
</dbReference>
<dbReference type="GO" id="GO:0043130">
    <property type="term" value="F:ubiquitin binding"/>
    <property type="evidence" value="ECO:0007669"/>
    <property type="project" value="TreeGrafter"/>
</dbReference>
<evidence type="ECO:0000256" key="4">
    <source>
        <dbReference type="PROSITE-ProRule" id="PRU00221"/>
    </source>
</evidence>
<feature type="non-terminal residue" evidence="5">
    <location>
        <position position="1"/>
    </location>
</feature>
<dbReference type="SUPFAM" id="SSF50978">
    <property type="entry name" value="WD40 repeat-like"/>
    <property type="match status" value="1"/>
</dbReference>
<reference evidence="5 6" key="1">
    <citation type="journal article" date="2013" name="Curr. Biol.">
        <title>The Genome of the Foraminiferan Reticulomyxa filosa.</title>
        <authorList>
            <person name="Glockner G."/>
            <person name="Hulsmann N."/>
            <person name="Schleicher M."/>
            <person name="Noegel A.A."/>
            <person name="Eichinger L."/>
            <person name="Gallinger C."/>
            <person name="Pawlowski J."/>
            <person name="Sierra R."/>
            <person name="Euteneuer U."/>
            <person name="Pillet L."/>
            <person name="Moustafa A."/>
            <person name="Platzer M."/>
            <person name="Groth M."/>
            <person name="Szafranski K."/>
            <person name="Schliwa M."/>
        </authorList>
    </citation>
    <scope>NUCLEOTIDE SEQUENCE [LARGE SCALE GENOMIC DNA]</scope>
</reference>
<dbReference type="GO" id="GO:0010992">
    <property type="term" value="P:ubiquitin recycling"/>
    <property type="evidence" value="ECO:0007669"/>
    <property type="project" value="TreeGrafter"/>
</dbReference>
<name>X6LDG4_RETFI</name>
<keyword evidence="2 4" id="KW-0853">WD repeat</keyword>
<dbReference type="PRINTS" id="PR00320">
    <property type="entry name" value="GPROTEINBRPT"/>
</dbReference>
<dbReference type="InterPro" id="IPR001680">
    <property type="entry name" value="WD40_rpt"/>
</dbReference>
<evidence type="ECO:0000256" key="1">
    <source>
        <dbReference type="ARBA" id="ARBA00022490"/>
    </source>
</evidence>
<dbReference type="PANTHER" id="PTHR19849:SF0">
    <property type="entry name" value="PHOSPHOLIPASE A-2-ACTIVATING PROTEIN"/>
    <property type="match status" value="1"/>
</dbReference>
<evidence type="ECO:0000313" key="6">
    <source>
        <dbReference type="Proteomes" id="UP000023152"/>
    </source>
</evidence>
<protein>
    <submittedName>
        <fullName evidence="5">Uncharacterized protein</fullName>
    </submittedName>
</protein>
<feature type="non-terminal residue" evidence="5">
    <location>
        <position position="246"/>
    </location>
</feature>
<organism evidence="5 6">
    <name type="scientific">Reticulomyxa filosa</name>
    <dbReference type="NCBI Taxonomy" id="46433"/>
    <lineage>
        <taxon>Eukaryota</taxon>
        <taxon>Sar</taxon>
        <taxon>Rhizaria</taxon>
        <taxon>Retaria</taxon>
        <taxon>Foraminifera</taxon>
        <taxon>Monothalamids</taxon>
        <taxon>Reticulomyxidae</taxon>
        <taxon>Reticulomyxa</taxon>
    </lineage>
</organism>
<dbReference type="PROSITE" id="PS00678">
    <property type="entry name" value="WD_REPEATS_1"/>
    <property type="match status" value="2"/>
</dbReference>
<evidence type="ECO:0000256" key="2">
    <source>
        <dbReference type="ARBA" id="ARBA00022574"/>
    </source>
</evidence>
<dbReference type="GO" id="GO:0043161">
    <property type="term" value="P:proteasome-mediated ubiquitin-dependent protein catabolic process"/>
    <property type="evidence" value="ECO:0007669"/>
    <property type="project" value="TreeGrafter"/>
</dbReference>
<dbReference type="InterPro" id="IPR020472">
    <property type="entry name" value="WD40_PAC1"/>
</dbReference>
<dbReference type="AlphaFoldDB" id="X6LDG4"/>
<dbReference type="Gene3D" id="2.130.10.10">
    <property type="entry name" value="YVTN repeat-like/Quinoprotein amine dehydrogenase"/>
    <property type="match status" value="2"/>
</dbReference>
<feature type="repeat" description="WD" evidence="4">
    <location>
        <begin position="213"/>
        <end position="239"/>
    </location>
</feature>
<dbReference type="GO" id="GO:0005634">
    <property type="term" value="C:nucleus"/>
    <property type="evidence" value="ECO:0007669"/>
    <property type="project" value="TreeGrafter"/>
</dbReference>
<gene>
    <name evidence="5" type="ORF">RFI_38106</name>
</gene>